<gene>
    <name evidence="5" type="ORF">IAB05_04240</name>
</gene>
<protein>
    <submittedName>
        <fullName evidence="5">Type 1 glutamine amidotransferase-like domain-containing protein</fullName>
    </submittedName>
</protein>
<sequence>MRTLIAIGGGELKTKTTLKIDEYIADLVKKRAAPNRGTALFIGTASHDSLPYFNSFRKIYTSVFDIKAEVALLTKKDVPIEHNAEKLKKTDLIYVGGGDTLYMLDVWRKTGFDKLILEAYRNGVPVAGLSAGAICWFEKMYTDSAKREDGGYGIEDGLGWIPGIMTPHYNLRPEFDEIARDYPIKYAAKDNEALLFEDEKFVGKLS</sequence>
<comment type="similarity">
    <text evidence="1">Belongs to the peptidase S51 family.</text>
</comment>
<dbReference type="PANTHER" id="PTHR20842:SF0">
    <property type="entry name" value="ALPHA-ASPARTYL DIPEPTIDASE"/>
    <property type="match status" value="1"/>
</dbReference>
<dbReference type="Gene3D" id="3.40.50.880">
    <property type="match status" value="1"/>
</dbReference>
<reference evidence="5" key="1">
    <citation type="submission" date="2020-10" db="EMBL/GenBank/DDBJ databases">
        <authorList>
            <person name="Gilroy R."/>
        </authorList>
    </citation>
    <scope>NUCLEOTIDE SEQUENCE</scope>
    <source>
        <strain evidence="5">18911</strain>
    </source>
</reference>
<evidence type="ECO:0000256" key="4">
    <source>
        <dbReference type="ARBA" id="ARBA00022825"/>
    </source>
</evidence>
<evidence type="ECO:0000313" key="6">
    <source>
        <dbReference type="Proteomes" id="UP000824094"/>
    </source>
</evidence>
<dbReference type="Proteomes" id="UP000824094">
    <property type="component" value="Unassembled WGS sequence"/>
</dbReference>
<dbReference type="GO" id="GO:0008236">
    <property type="term" value="F:serine-type peptidase activity"/>
    <property type="evidence" value="ECO:0007669"/>
    <property type="project" value="UniProtKB-KW"/>
</dbReference>
<dbReference type="GO" id="GO:0006508">
    <property type="term" value="P:proteolysis"/>
    <property type="evidence" value="ECO:0007669"/>
    <property type="project" value="UniProtKB-KW"/>
</dbReference>
<evidence type="ECO:0000256" key="3">
    <source>
        <dbReference type="ARBA" id="ARBA00022801"/>
    </source>
</evidence>
<evidence type="ECO:0000313" key="5">
    <source>
        <dbReference type="EMBL" id="HIU60578.1"/>
    </source>
</evidence>
<name>A0A9D1SI69_9FIRM</name>
<dbReference type="InterPro" id="IPR029062">
    <property type="entry name" value="Class_I_gatase-like"/>
</dbReference>
<evidence type="ECO:0000256" key="2">
    <source>
        <dbReference type="ARBA" id="ARBA00022670"/>
    </source>
</evidence>
<dbReference type="Pfam" id="PF03575">
    <property type="entry name" value="Peptidase_S51"/>
    <property type="match status" value="1"/>
</dbReference>
<dbReference type="AlphaFoldDB" id="A0A9D1SI69"/>
<dbReference type="SUPFAM" id="SSF52317">
    <property type="entry name" value="Class I glutamine amidotransferase-like"/>
    <property type="match status" value="1"/>
</dbReference>
<keyword evidence="4" id="KW-0720">Serine protease</keyword>
<keyword evidence="5" id="KW-0315">Glutamine amidotransferase</keyword>
<dbReference type="EMBL" id="DVNF01000126">
    <property type="protein sequence ID" value="HIU60578.1"/>
    <property type="molecule type" value="Genomic_DNA"/>
</dbReference>
<keyword evidence="2" id="KW-0645">Protease</keyword>
<dbReference type="PANTHER" id="PTHR20842">
    <property type="entry name" value="PROTEASE S51 ALPHA-ASPARTYL DIPEPTIDASE"/>
    <property type="match status" value="1"/>
</dbReference>
<reference evidence="5" key="2">
    <citation type="journal article" date="2021" name="PeerJ">
        <title>Extensive microbial diversity within the chicken gut microbiome revealed by metagenomics and culture.</title>
        <authorList>
            <person name="Gilroy R."/>
            <person name="Ravi A."/>
            <person name="Getino M."/>
            <person name="Pursley I."/>
            <person name="Horton D.L."/>
            <person name="Alikhan N.F."/>
            <person name="Baker D."/>
            <person name="Gharbi K."/>
            <person name="Hall N."/>
            <person name="Watson M."/>
            <person name="Adriaenssens E.M."/>
            <person name="Foster-Nyarko E."/>
            <person name="Jarju S."/>
            <person name="Secka A."/>
            <person name="Antonio M."/>
            <person name="Oren A."/>
            <person name="Chaudhuri R.R."/>
            <person name="La Ragione R."/>
            <person name="Hildebrand F."/>
            <person name="Pallen M.J."/>
        </authorList>
    </citation>
    <scope>NUCLEOTIDE SEQUENCE</scope>
    <source>
        <strain evidence="5">18911</strain>
    </source>
</reference>
<dbReference type="InterPro" id="IPR005320">
    <property type="entry name" value="Peptidase_S51"/>
</dbReference>
<keyword evidence="3" id="KW-0378">Hydrolase</keyword>
<proteinExistence type="inferred from homology"/>
<accession>A0A9D1SI69</accession>
<comment type="caution">
    <text evidence="5">The sequence shown here is derived from an EMBL/GenBank/DDBJ whole genome shotgun (WGS) entry which is preliminary data.</text>
</comment>
<organism evidence="5 6">
    <name type="scientific">Candidatus Stercoripulliclostridium merdigallinarum</name>
    <dbReference type="NCBI Taxonomy" id="2840951"/>
    <lineage>
        <taxon>Bacteria</taxon>
        <taxon>Bacillati</taxon>
        <taxon>Bacillota</taxon>
        <taxon>Clostridia</taxon>
        <taxon>Eubacteriales</taxon>
        <taxon>Candidatus Stercoripulliclostridium</taxon>
    </lineage>
</organism>
<evidence type="ECO:0000256" key="1">
    <source>
        <dbReference type="ARBA" id="ARBA00006534"/>
    </source>
</evidence>